<evidence type="ECO:0000313" key="3">
    <source>
        <dbReference type="Proteomes" id="UP000460272"/>
    </source>
</evidence>
<comment type="caution">
    <text evidence="2">The sequence shown here is derived from an EMBL/GenBank/DDBJ whole genome shotgun (WGS) entry which is preliminary data.</text>
</comment>
<dbReference type="AlphaFoldDB" id="A0A6P2C8W0"/>
<dbReference type="RefSeq" id="WP_145851711.1">
    <property type="nucleotide sequence ID" value="NZ_RPFW01000001.1"/>
</dbReference>
<proteinExistence type="predicted"/>
<reference evidence="2 3" key="1">
    <citation type="submission" date="2018-11" db="EMBL/GenBank/DDBJ databases">
        <title>Trebonia kvetii gen.nov., sp.nov., a novel acidophilic actinobacterium, and proposal of the new actinobacterial family Treboniaceae fam. nov.</title>
        <authorList>
            <person name="Rapoport D."/>
            <person name="Sagova-Mareckova M."/>
            <person name="Sedlacek I."/>
            <person name="Provaznik J."/>
            <person name="Kralova S."/>
            <person name="Pavlinic D."/>
            <person name="Benes V."/>
            <person name="Kopecky J."/>
        </authorList>
    </citation>
    <scope>NUCLEOTIDE SEQUENCE [LARGE SCALE GENOMIC DNA]</scope>
    <source>
        <strain evidence="2 3">15Tr583</strain>
    </source>
</reference>
<keyword evidence="1" id="KW-0472">Membrane</keyword>
<keyword evidence="1" id="KW-1133">Transmembrane helix</keyword>
<keyword evidence="3" id="KW-1185">Reference proteome</keyword>
<name>A0A6P2C8W0_9ACTN</name>
<feature type="transmembrane region" description="Helical" evidence="1">
    <location>
        <begin position="132"/>
        <end position="150"/>
    </location>
</feature>
<evidence type="ECO:0000313" key="2">
    <source>
        <dbReference type="EMBL" id="TVZ06955.1"/>
    </source>
</evidence>
<feature type="transmembrane region" description="Helical" evidence="1">
    <location>
        <begin position="44"/>
        <end position="63"/>
    </location>
</feature>
<dbReference type="Proteomes" id="UP000460272">
    <property type="component" value="Unassembled WGS sequence"/>
</dbReference>
<accession>A0A6P2C8W0</accession>
<dbReference type="EMBL" id="RPFW01000001">
    <property type="protein sequence ID" value="TVZ06955.1"/>
    <property type="molecule type" value="Genomic_DNA"/>
</dbReference>
<gene>
    <name evidence="2" type="ORF">EAS64_06390</name>
</gene>
<evidence type="ECO:0000256" key="1">
    <source>
        <dbReference type="SAM" id="Phobius"/>
    </source>
</evidence>
<protein>
    <submittedName>
        <fullName evidence="2">Uncharacterized protein</fullName>
    </submittedName>
</protein>
<organism evidence="2 3">
    <name type="scientific">Trebonia kvetii</name>
    <dbReference type="NCBI Taxonomy" id="2480626"/>
    <lineage>
        <taxon>Bacteria</taxon>
        <taxon>Bacillati</taxon>
        <taxon>Actinomycetota</taxon>
        <taxon>Actinomycetes</taxon>
        <taxon>Streptosporangiales</taxon>
        <taxon>Treboniaceae</taxon>
        <taxon>Trebonia</taxon>
    </lineage>
</organism>
<sequence>MLMIVAPRWVWFQATLTYTGDGQSGWVPAPPSGRATGVYAHPSLWVVVGLAAVEIALLVARYCPGGRLRVPGDSTLLAVGSGLVFLLMVVDYLAVPSPWADAFTPFGPPDWGVKDYLDGAVFVMTRTHGATIALKVALASLAGAVASLVVTKLGAARPDAGPVLLPRPW</sequence>
<feature type="transmembrane region" description="Helical" evidence="1">
    <location>
        <begin position="75"/>
        <end position="95"/>
    </location>
</feature>
<keyword evidence="1" id="KW-0812">Transmembrane</keyword>